<reference evidence="2 3" key="1">
    <citation type="submission" date="2014-09" db="EMBL/GenBank/DDBJ databases">
        <title>Genome sequencing and annotation of Bacillus Okhensis strain Kh10-101T.</title>
        <authorList>
            <person name="Prakash J.S."/>
        </authorList>
    </citation>
    <scope>NUCLEOTIDE SEQUENCE [LARGE SCALE GENOMIC DNA]</scope>
    <source>
        <strain evidence="3">Kh10-101T</strain>
    </source>
</reference>
<dbReference type="GO" id="GO:0006780">
    <property type="term" value="P:uroporphyrinogen III biosynthetic process"/>
    <property type="evidence" value="ECO:0007669"/>
    <property type="project" value="InterPro"/>
</dbReference>
<dbReference type="Gene3D" id="3.40.50.10090">
    <property type="match status" value="2"/>
</dbReference>
<dbReference type="CDD" id="cd06578">
    <property type="entry name" value="HemD"/>
    <property type="match status" value="1"/>
</dbReference>
<dbReference type="STRING" id="333138.LQ50_17475"/>
<comment type="caution">
    <text evidence="2">The sequence shown here is derived from an EMBL/GenBank/DDBJ whole genome shotgun (WGS) entry which is preliminary data.</text>
</comment>
<feature type="domain" description="Tetrapyrrole biosynthesis uroporphyrinogen III synthase" evidence="1">
    <location>
        <begin position="19"/>
        <end position="259"/>
    </location>
</feature>
<dbReference type="Proteomes" id="UP000030832">
    <property type="component" value="Unassembled WGS sequence"/>
</dbReference>
<dbReference type="NCBIfam" id="NF004584">
    <property type="entry name" value="PRK05928.2-1"/>
    <property type="match status" value="1"/>
</dbReference>
<dbReference type="GO" id="GO:0004852">
    <property type="term" value="F:uroporphyrinogen-III synthase activity"/>
    <property type="evidence" value="ECO:0007669"/>
    <property type="project" value="InterPro"/>
</dbReference>
<gene>
    <name evidence="2" type="ORF">LQ50_17475</name>
</gene>
<dbReference type="SUPFAM" id="SSF69618">
    <property type="entry name" value="HemD-like"/>
    <property type="match status" value="1"/>
</dbReference>
<dbReference type="PANTHER" id="PTHR40082">
    <property type="entry name" value="BLR5956 PROTEIN"/>
    <property type="match status" value="1"/>
</dbReference>
<dbReference type="eggNOG" id="COG1587">
    <property type="taxonomic scope" value="Bacteria"/>
</dbReference>
<evidence type="ECO:0000313" key="3">
    <source>
        <dbReference type="Proteomes" id="UP000030832"/>
    </source>
</evidence>
<dbReference type="InterPro" id="IPR039793">
    <property type="entry name" value="UROS/Hem4"/>
</dbReference>
<dbReference type="InterPro" id="IPR036108">
    <property type="entry name" value="4pyrrol_syn_uPrphyn_synt_sf"/>
</dbReference>
<protein>
    <submittedName>
        <fullName evidence="2">Uroporphyrinogen-III synthase</fullName>
    </submittedName>
</protein>
<proteinExistence type="predicted"/>
<dbReference type="EMBL" id="JRJU01000024">
    <property type="protein sequence ID" value="KHF39095.1"/>
    <property type="molecule type" value="Genomic_DNA"/>
</dbReference>
<dbReference type="AlphaFoldDB" id="A0A0B0ICR0"/>
<keyword evidence="3" id="KW-1185">Reference proteome</keyword>
<accession>A0A0B0ICR0</accession>
<dbReference type="RefSeq" id="WP_034631409.1">
    <property type="nucleotide sequence ID" value="NZ_JRJU01000024.1"/>
</dbReference>
<dbReference type="InterPro" id="IPR003754">
    <property type="entry name" value="4pyrrol_synth_uPrphyn_synth"/>
</dbReference>
<name>A0A0B0ICR0_9BACI</name>
<sequence>MKTGLNGRKIVLAASRKTDEMSTLIEKQNGKPLIRSLQGTVFKADKQVKEDLQQIVQEHFDWIIFTTGIGTNTLLELAEELNLKESFMRVVNKSSIASRGYKTFAALKKMGVTPDVKDDDGTIKGLIQSLEGIDFKDKRVLVQLHGENAPALIDYLEESGADVMKVLPYQHVDPNFDTVELLCEELFRSDVDAVCFTAAIQVRSFFKYVKEKGYKDQVLDAFRTNVLAVAVGKVTAEALNEEGVTRVVAPELERMGAMIVEMTHYFERI</sequence>
<dbReference type="PANTHER" id="PTHR40082:SF1">
    <property type="entry name" value="BLR5956 PROTEIN"/>
    <property type="match status" value="1"/>
</dbReference>
<evidence type="ECO:0000313" key="2">
    <source>
        <dbReference type="EMBL" id="KHF39095.1"/>
    </source>
</evidence>
<dbReference type="OrthoDB" id="9775656at2"/>
<dbReference type="Pfam" id="PF02602">
    <property type="entry name" value="HEM4"/>
    <property type="match status" value="1"/>
</dbReference>
<organism evidence="2 3">
    <name type="scientific">Halalkalibacter okhensis</name>
    <dbReference type="NCBI Taxonomy" id="333138"/>
    <lineage>
        <taxon>Bacteria</taxon>
        <taxon>Bacillati</taxon>
        <taxon>Bacillota</taxon>
        <taxon>Bacilli</taxon>
        <taxon>Bacillales</taxon>
        <taxon>Bacillaceae</taxon>
        <taxon>Halalkalibacter</taxon>
    </lineage>
</organism>
<evidence type="ECO:0000259" key="1">
    <source>
        <dbReference type="Pfam" id="PF02602"/>
    </source>
</evidence>